<keyword evidence="1" id="KW-0732">Signal</keyword>
<dbReference type="EMBL" id="CP032134">
    <property type="protein sequence ID" value="AXY57077.1"/>
    <property type="molecule type" value="Genomic_DNA"/>
</dbReference>
<reference evidence="2" key="2">
    <citation type="journal article" date="2019" name="J. Microbiol.">
        <title>Acinetobacter chinensis, a novel Acinetobacter species, carrying blaNDM-1, recovered from hospital sewage.</title>
        <authorList>
            <person name="Hu Y."/>
            <person name="Feng Y."/>
            <person name="Qin J."/>
            <person name="Zhang X."/>
            <person name="Zong Z."/>
        </authorList>
    </citation>
    <scope>NUCLEOTIDE SEQUENCE</scope>
    <source>
        <strain evidence="2">WCHAc010005</strain>
    </source>
</reference>
<protein>
    <submittedName>
        <fullName evidence="2">Uncharacterized protein</fullName>
    </submittedName>
</protein>
<feature type="chain" id="PRO_5017818579" evidence="1">
    <location>
        <begin position="23"/>
        <end position="117"/>
    </location>
</feature>
<gene>
    <name evidence="2" type="ORF">CDG60_11180</name>
    <name evidence="3" type="ORF">QR674_07210</name>
</gene>
<name>A0A3B7LZU1_9GAMM</name>
<evidence type="ECO:0000313" key="2">
    <source>
        <dbReference type="EMBL" id="AXY57077.1"/>
    </source>
</evidence>
<dbReference type="AlphaFoldDB" id="A0A3B7LZU1"/>
<dbReference type="RefSeq" id="WP_087513848.1">
    <property type="nucleotide sequence ID" value="NZ_CP032134.1"/>
</dbReference>
<proteinExistence type="predicted"/>
<reference evidence="3 5" key="3">
    <citation type="submission" date="2023-06" db="EMBL/GenBank/DDBJ databases">
        <title>Genomic Analysis of Acinetobacter Strains Recovered from South Australian Aquatic Samples provides Insights into the Circulation of Antibiotic Resistance determinants in the Environment.</title>
        <authorList>
            <person name="Tobin L."/>
            <person name="Jarocki V.M."/>
            <person name="Kenyon J."/>
            <person name="Drigo B."/>
            <person name="Donner E."/>
            <person name="Djordjevic S.P."/>
            <person name="Hamidian M."/>
        </authorList>
    </citation>
    <scope>NUCLEOTIDE SEQUENCE [LARGE SCALE GENOMIC DNA]</scope>
    <source>
        <strain evidence="3 5">SAAc652</strain>
    </source>
</reference>
<sequence length="117" mass="12836">MNKIFPVSFLMCGLLFSSFALQANDKVETIYDAQKFQQVCKGKTQGDQVSFAFRGIIWNGTCEPQFFASSRKAAIKGDEAELNSVCQSDSNTKSINIEGQEIKGKCALGFVPPQPKS</sequence>
<dbReference type="KEGG" id="achi:CDG60_11180"/>
<accession>A0A3B7LZU1</accession>
<dbReference type="Proteomes" id="UP000263753">
    <property type="component" value="Chromosome"/>
</dbReference>
<organism evidence="2 4">
    <name type="scientific">Acinetobacter chinensis</name>
    <dbReference type="NCBI Taxonomy" id="2004650"/>
    <lineage>
        <taxon>Bacteria</taxon>
        <taxon>Pseudomonadati</taxon>
        <taxon>Pseudomonadota</taxon>
        <taxon>Gammaproteobacteria</taxon>
        <taxon>Moraxellales</taxon>
        <taxon>Moraxellaceae</taxon>
        <taxon>Acinetobacter</taxon>
    </lineage>
</organism>
<evidence type="ECO:0000313" key="5">
    <source>
        <dbReference type="Proteomes" id="UP001278188"/>
    </source>
</evidence>
<reference evidence="4" key="1">
    <citation type="submission" date="2018-09" db="EMBL/GenBank/DDBJ databases">
        <title>The complete genome of Acinetobacter sp. strain WCHAc010005.</title>
        <authorList>
            <person name="Hu Y."/>
            <person name="Long H."/>
            <person name="Feng Y."/>
            <person name="Zong Z."/>
        </authorList>
    </citation>
    <scope>NUCLEOTIDE SEQUENCE [LARGE SCALE GENOMIC DNA]</scope>
    <source>
        <strain evidence="4">WCHAc010005</strain>
    </source>
</reference>
<feature type="signal peptide" evidence="1">
    <location>
        <begin position="1"/>
        <end position="22"/>
    </location>
</feature>
<dbReference type="EMBL" id="JASVDY010000002">
    <property type="protein sequence ID" value="MDV2468768.1"/>
    <property type="molecule type" value="Genomic_DNA"/>
</dbReference>
<dbReference type="Proteomes" id="UP001278188">
    <property type="component" value="Unassembled WGS sequence"/>
</dbReference>
<keyword evidence="5" id="KW-1185">Reference proteome</keyword>
<evidence type="ECO:0000313" key="4">
    <source>
        <dbReference type="Proteomes" id="UP000263753"/>
    </source>
</evidence>
<evidence type="ECO:0000256" key="1">
    <source>
        <dbReference type="SAM" id="SignalP"/>
    </source>
</evidence>
<evidence type="ECO:0000313" key="3">
    <source>
        <dbReference type="EMBL" id="MDV2468768.1"/>
    </source>
</evidence>